<evidence type="ECO:0000256" key="7">
    <source>
        <dbReference type="ARBA" id="ARBA00023136"/>
    </source>
</evidence>
<keyword evidence="7 9" id="KW-0472">Membrane</keyword>
<dbReference type="AlphaFoldDB" id="A0A8X6HCL4"/>
<dbReference type="PANTHER" id="PTHR23137:SF6">
    <property type="entry name" value="VESICLE TRANSPORT PROTEIN"/>
    <property type="match status" value="1"/>
</dbReference>
<evidence type="ECO:0000256" key="3">
    <source>
        <dbReference type="ARBA" id="ARBA00022448"/>
    </source>
</evidence>
<keyword evidence="6 9" id="KW-1133">Transmembrane helix</keyword>
<organism evidence="10 11">
    <name type="scientific">Trichonephila clavata</name>
    <name type="common">Joro spider</name>
    <name type="synonym">Nephila clavata</name>
    <dbReference type="NCBI Taxonomy" id="2740835"/>
    <lineage>
        <taxon>Eukaryota</taxon>
        <taxon>Metazoa</taxon>
        <taxon>Ecdysozoa</taxon>
        <taxon>Arthropoda</taxon>
        <taxon>Chelicerata</taxon>
        <taxon>Arachnida</taxon>
        <taxon>Araneae</taxon>
        <taxon>Araneomorphae</taxon>
        <taxon>Entelegynae</taxon>
        <taxon>Araneoidea</taxon>
        <taxon>Nephilidae</taxon>
        <taxon>Trichonephila</taxon>
    </lineage>
</organism>
<keyword evidence="5 9" id="KW-0653">Protein transport</keyword>
<evidence type="ECO:0000256" key="8">
    <source>
        <dbReference type="ARBA" id="ARBA00025800"/>
    </source>
</evidence>
<feature type="transmembrane region" description="Helical" evidence="9">
    <location>
        <begin position="66"/>
        <end position="88"/>
    </location>
</feature>
<evidence type="ECO:0000256" key="6">
    <source>
        <dbReference type="ARBA" id="ARBA00022989"/>
    </source>
</evidence>
<dbReference type="InterPro" id="IPR011691">
    <property type="entry name" value="Vesicle_transpt_SFT2"/>
</dbReference>
<dbReference type="InterPro" id="IPR007305">
    <property type="entry name" value="Vesicle_transpt_Got1/SFT2"/>
</dbReference>
<keyword evidence="3 9" id="KW-0813">Transport</keyword>
<comment type="function">
    <text evidence="1 9">May be involved in fusion of retrograde transport vesicles derived from an endocytic compartment with the Golgi complex.</text>
</comment>
<dbReference type="GO" id="GO:0016020">
    <property type="term" value="C:membrane"/>
    <property type="evidence" value="ECO:0007669"/>
    <property type="project" value="UniProtKB-SubCell"/>
</dbReference>
<evidence type="ECO:0000256" key="9">
    <source>
        <dbReference type="RuleBase" id="RU363111"/>
    </source>
</evidence>
<dbReference type="GO" id="GO:0005737">
    <property type="term" value="C:cytoplasm"/>
    <property type="evidence" value="ECO:0007669"/>
    <property type="project" value="UniProtKB-ARBA"/>
</dbReference>
<gene>
    <name evidence="10" type="primary">Sft2d1</name>
    <name evidence="10" type="ORF">TNCT_253781</name>
</gene>
<feature type="transmembrane region" description="Helical" evidence="9">
    <location>
        <begin position="94"/>
        <end position="116"/>
    </location>
</feature>
<dbReference type="GO" id="GO:0012505">
    <property type="term" value="C:endomembrane system"/>
    <property type="evidence" value="ECO:0007669"/>
    <property type="project" value="UniProtKB-ARBA"/>
</dbReference>
<dbReference type="EMBL" id="BMAO01035006">
    <property type="protein sequence ID" value="GFR00529.1"/>
    <property type="molecule type" value="Genomic_DNA"/>
</dbReference>
<reference evidence="10" key="1">
    <citation type="submission" date="2020-07" db="EMBL/GenBank/DDBJ databases">
        <title>Multicomponent nature underlies the extraordinary mechanical properties of spider dragline silk.</title>
        <authorList>
            <person name="Kono N."/>
            <person name="Nakamura H."/>
            <person name="Mori M."/>
            <person name="Yoshida Y."/>
            <person name="Ohtoshi R."/>
            <person name="Malay A.D."/>
            <person name="Moran D.A.P."/>
            <person name="Tomita M."/>
            <person name="Numata K."/>
            <person name="Arakawa K."/>
        </authorList>
    </citation>
    <scope>NUCLEOTIDE SEQUENCE</scope>
</reference>
<dbReference type="PANTHER" id="PTHR23137">
    <property type="entry name" value="VESICLE TRANSPORT PROTEIN-RELATED"/>
    <property type="match status" value="1"/>
</dbReference>
<keyword evidence="11" id="KW-1185">Reference proteome</keyword>
<comment type="caution">
    <text evidence="10">The sequence shown here is derived from an EMBL/GenBank/DDBJ whole genome shotgun (WGS) entry which is preliminary data.</text>
</comment>
<dbReference type="Pfam" id="PF04178">
    <property type="entry name" value="Got1"/>
    <property type="match status" value="1"/>
</dbReference>
<evidence type="ECO:0000313" key="10">
    <source>
        <dbReference type="EMBL" id="GFR00529.1"/>
    </source>
</evidence>
<comment type="similarity">
    <text evidence="8 9">Belongs to the SFT2 family.</text>
</comment>
<name>A0A8X6HCL4_TRICU</name>
<sequence length="189" mass="21443">MLVFWHLFFLSKNVPFLYPIEKAVLWLLEMDKLKKALSGDDVDEEQGIMHQMVDASTLSWSTRIKGFIICFVLGFVFSILGSACIALPRGMILFGIFYSLGNITALCSTMFLMGPLNQLQKMFAPTRVLATIAVLGFLVLTLCAGFWWKKIGLVIIFCILQFIAMTWYSISYIPYARNAVLKFFQSCMS</sequence>
<comment type="subcellular location">
    <subcellularLocation>
        <location evidence="2 9">Membrane</location>
        <topology evidence="2 9">Multi-pass membrane protein</topology>
    </subcellularLocation>
</comment>
<evidence type="ECO:0000256" key="2">
    <source>
        <dbReference type="ARBA" id="ARBA00004141"/>
    </source>
</evidence>
<dbReference type="OrthoDB" id="73614at2759"/>
<feature type="transmembrane region" description="Helical" evidence="9">
    <location>
        <begin position="128"/>
        <end position="148"/>
    </location>
</feature>
<proteinExistence type="inferred from homology"/>
<keyword evidence="4 9" id="KW-0812">Transmembrane</keyword>
<evidence type="ECO:0000256" key="1">
    <source>
        <dbReference type="ARBA" id="ARBA00003566"/>
    </source>
</evidence>
<accession>A0A8X6HCL4</accession>
<evidence type="ECO:0000256" key="5">
    <source>
        <dbReference type="ARBA" id="ARBA00022927"/>
    </source>
</evidence>
<evidence type="ECO:0000256" key="4">
    <source>
        <dbReference type="ARBA" id="ARBA00022692"/>
    </source>
</evidence>
<evidence type="ECO:0000313" key="11">
    <source>
        <dbReference type="Proteomes" id="UP000887116"/>
    </source>
</evidence>
<protein>
    <recommendedName>
        <fullName evidence="9">Vesicle transport protein</fullName>
    </recommendedName>
</protein>
<dbReference type="GO" id="GO:0016192">
    <property type="term" value="P:vesicle-mediated transport"/>
    <property type="evidence" value="ECO:0007669"/>
    <property type="project" value="InterPro"/>
</dbReference>
<feature type="transmembrane region" description="Helical" evidence="9">
    <location>
        <begin position="154"/>
        <end position="175"/>
    </location>
</feature>
<dbReference type="Proteomes" id="UP000887116">
    <property type="component" value="Unassembled WGS sequence"/>
</dbReference>
<dbReference type="GO" id="GO:0015031">
    <property type="term" value="P:protein transport"/>
    <property type="evidence" value="ECO:0007669"/>
    <property type="project" value="UniProtKB-KW"/>
</dbReference>